<feature type="region of interest" description="Disordered" evidence="1">
    <location>
        <begin position="1"/>
        <end position="20"/>
    </location>
</feature>
<sequence length="97" mass="11230">MKKENAKREMVSISKTDKKQNHMRRSSLDYAKKLVNFLRFREYDKDVCVLLGVIAKTSMKKHSYLDDEIRVAITSLTLNEPYAAVLIAEADGFINEF</sequence>
<organism evidence="2 3">
    <name type="scientific">Megasphaera hexanoica</name>
    <dbReference type="NCBI Taxonomy" id="1675036"/>
    <lineage>
        <taxon>Bacteria</taxon>
        <taxon>Bacillati</taxon>
        <taxon>Bacillota</taxon>
        <taxon>Negativicutes</taxon>
        <taxon>Veillonellales</taxon>
        <taxon>Veillonellaceae</taxon>
        <taxon>Megasphaera</taxon>
    </lineage>
</organism>
<accession>A0ABW7DPR4</accession>
<evidence type="ECO:0000313" key="2">
    <source>
        <dbReference type="EMBL" id="MFG6273323.1"/>
    </source>
</evidence>
<gene>
    <name evidence="2" type="ORF">ACGTZG_09000</name>
</gene>
<comment type="caution">
    <text evidence="2">The sequence shown here is derived from an EMBL/GenBank/DDBJ whole genome shotgun (WGS) entry which is preliminary data.</text>
</comment>
<reference evidence="2 3" key="1">
    <citation type="submission" date="2024-10" db="EMBL/GenBank/DDBJ databases">
        <authorList>
            <person name="Sang B.-I."/>
            <person name="Prabhaharan D."/>
        </authorList>
    </citation>
    <scope>NUCLEOTIDE SEQUENCE [LARGE SCALE GENOMIC DNA]</scope>
    <source>
        <strain evidence="2 3">MH</strain>
    </source>
</reference>
<keyword evidence="3" id="KW-1185">Reference proteome</keyword>
<dbReference type="RefSeq" id="WP_162816233.1">
    <property type="nucleotide sequence ID" value="NZ_CP011940.1"/>
</dbReference>
<proteinExistence type="predicted"/>
<name>A0ABW7DPR4_9FIRM</name>
<evidence type="ECO:0000313" key="3">
    <source>
        <dbReference type="Proteomes" id="UP001605989"/>
    </source>
</evidence>
<dbReference type="EMBL" id="JBIEKR010000007">
    <property type="protein sequence ID" value="MFG6273323.1"/>
    <property type="molecule type" value="Genomic_DNA"/>
</dbReference>
<protein>
    <submittedName>
        <fullName evidence="2">Uncharacterized protein</fullName>
    </submittedName>
</protein>
<evidence type="ECO:0000256" key="1">
    <source>
        <dbReference type="SAM" id="MobiDB-lite"/>
    </source>
</evidence>
<dbReference type="Proteomes" id="UP001605989">
    <property type="component" value="Unassembled WGS sequence"/>
</dbReference>